<name>H0EPT2_GLAL7</name>
<comment type="caution">
    <text evidence="1">The sequence shown here is derived from an EMBL/GenBank/DDBJ whole genome shotgun (WGS) entry which is preliminary data.</text>
</comment>
<dbReference type="HOGENOM" id="CLU_2654719_0_0_1"/>
<gene>
    <name evidence="1" type="ORF">M7I_4669</name>
</gene>
<dbReference type="EMBL" id="AGUE01000116">
    <property type="protein sequence ID" value="EHK99510.1"/>
    <property type="molecule type" value="Genomic_DNA"/>
</dbReference>
<dbReference type="AlphaFoldDB" id="H0EPT2"/>
<sequence>MGGGILACSCGCDLSAGGGGKPLRGSSDSFEATPALSFFLKALNNASECAEKASSGRGRGKLGGGGILENGGGFGG</sequence>
<dbReference type="InParanoid" id="H0EPT2"/>
<keyword evidence="2" id="KW-1185">Reference proteome</keyword>
<evidence type="ECO:0000313" key="1">
    <source>
        <dbReference type="EMBL" id="EHK99510.1"/>
    </source>
</evidence>
<accession>H0EPT2</accession>
<organism evidence="1 2">
    <name type="scientific">Glarea lozoyensis (strain ATCC 74030 / MF5533)</name>
    <dbReference type="NCBI Taxonomy" id="1104152"/>
    <lineage>
        <taxon>Eukaryota</taxon>
        <taxon>Fungi</taxon>
        <taxon>Dikarya</taxon>
        <taxon>Ascomycota</taxon>
        <taxon>Pezizomycotina</taxon>
        <taxon>Leotiomycetes</taxon>
        <taxon>Helotiales</taxon>
        <taxon>Helotiaceae</taxon>
        <taxon>Glarea</taxon>
    </lineage>
</organism>
<dbReference type="Proteomes" id="UP000005446">
    <property type="component" value="Unassembled WGS sequence"/>
</dbReference>
<reference evidence="1 2" key="1">
    <citation type="journal article" date="2012" name="Eukaryot. Cell">
        <title>Genome sequence of the fungus Glarea lozoyensis: the first genome sequence of a species from the Helotiaceae family.</title>
        <authorList>
            <person name="Youssar L."/>
            <person name="Gruening B.A."/>
            <person name="Erxleben A."/>
            <person name="Guenther S."/>
            <person name="Huettel W."/>
        </authorList>
    </citation>
    <scope>NUCLEOTIDE SEQUENCE [LARGE SCALE GENOMIC DNA]</scope>
    <source>
        <strain evidence="2">ATCC 74030 / MF5533</strain>
    </source>
</reference>
<proteinExistence type="predicted"/>
<protein>
    <submittedName>
        <fullName evidence="1">Uncharacterized protein</fullName>
    </submittedName>
</protein>
<evidence type="ECO:0000313" key="2">
    <source>
        <dbReference type="Proteomes" id="UP000005446"/>
    </source>
</evidence>